<dbReference type="Proteomes" id="UP000054695">
    <property type="component" value="Unassembled WGS sequence"/>
</dbReference>
<organism evidence="1 2">
    <name type="scientific">Legionella bozemanae</name>
    <name type="common">Fluoribacter bozemanae</name>
    <dbReference type="NCBI Taxonomy" id="447"/>
    <lineage>
        <taxon>Bacteria</taxon>
        <taxon>Pseudomonadati</taxon>
        <taxon>Pseudomonadota</taxon>
        <taxon>Gammaproteobacteria</taxon>
        <taxon>Legionellales</taxon>
        <taxon>Legionellaceae</taxon>
        <taxon>Legionella</taxon>
    </lineage>
</organism>
<proteinExistence type="predicted"/>
<evidence type="ECO:0000313" key="1">
    <source>
        <dbReference type="EMBL" id="KTC71358.1"/>
    </source>
</evidence>
<dbReference type="AlphaFoldDB" id="A0A0W0RJX8"/>
<dbReference type="RefSeq" id="WP_058460509.1">
    <property type="nucleotide sequence ID" value="NZ_CAAAIY010000011.1"/>
</dbReference>
<dbReference type="EMBL" id="LNXU01000032">
    <property type="protein sequence ID" value="KTC71358.1"/>
    <property type="molecule type" value="Genomic_DNA"/>
</dbReference>
<dbReference type="PATRIC" id="fig|447.4.peg.3132"/>
<name>A0A0W0RJX8_LEGBO</name>
<comment type="caution">
    <text evidence="1">The sequence shown here is derived from an EMBL/GenBank/DDBJ whole genome shotgun (WGS) entry which is preliminary data.</text>
</comment>
<keyword evidence="2" id="KW-1185">Reference proteome</keyword>
<reference evidence="1 2" key="1">
    <citation type="submission" date="2015-11" db="EMBL/GenBank/DDBJ databases">
        <title>Genomic analysis of 38 Legionella species identifies large and diverse effector repertoires.</title>
        <authorList>
            <person name="Burstein D."/>
            <person name="Amaro F."/>
            <person name="Zusman T."/>
            <person name="Lifshitz Z."/>
            <person name="Cohen O."/>
            <person name="Gilbert J.A."/>
            <person name="Pupko T."/>
            <person name="Shuman H.A."/>
            <person name="Segal G."/>
        </authorList>
    </citation>
    <scope>NUCLEOTIDE SEQUENCE [LARGE SCALE GENOMIC DNA]</scope>
    <source>
        <strain evidence="1 2">WIGA</strain>
    </source>
</reference>
<sequence length="143" mass="16537">MKIFGVYVVSNKNEIILSVNNETDSISSFFPIKKDDPFITSTTLKYASKNPKHFPYQHEKKFYYGINDGTGNSYFLVSDVKDDKLVKTLLEQVKEIDLTTETQQNKFIAIKNKISMYANETAASLPPHIIFRDLKNRFNNLWS</sequence>
<protein>
    <submittedName>
        <fullName evidence="1">Uncharacterized protein</fullName>
    </submittedName>
</protein>
<evidence type="ECO:0000313" key="2">
    <source>
        <dbReference type="Proteomes" id="UP000054695"/>
    </source>
</evidence>
<gene>
    <name evidence="1" type="ORF">Lboz_2935</name>
</gene>
<dbReference type="OrthoDB" id="5657083at2"/>
<accession>A0A0W0RJX8</accession>